<dbReference type="GeneID" id="130504753"/>
<accession>A0A9W3CUS4</accession>
<evidence type="ECO:0000313" key="2">
    <source>
        <dbReference type="RefSeq" id="XP_056855361.1"/>
    </source>
</evidence>
<proteinExistence type="predicted"/>
<evidence type="ECO:0000313" key="1">
    <source>
        <dbReference type="Proteomes" id="UP000504610"/>
    </source>
</evidence>
<dbReference type="RefSeq" id="XP_056858621.1">
    <property type="nucleotide sequence ID" value="XM_057002641.1"/>
</dbReference>
<organism evidence="1 2">
    <name type="scientific">Raphanus sativus</name>
    <name type="common">Radish</name>
    <name type="synonym">Raphanus raphanistrum var. sativus</name>
    <dbReference type="NCBI Taxonomy" id="3726"/>
    <lineage>
        <taxon>Eukaryota</taxon>
        <taxon>Viridiplantae</taxon>
        <taxon>Streptophyta</taxon>
        <taxon>Embryophyta</taxon>
        <taxon>Tracheophyta</taxon>
        <taxon>Spermatophyta</taxon>
        <taxon>Magnoliopsida</taxon>
        <taxon>eudicotyledons</taxon>
        <taxon>Gunneridae</taxon>
        <taxon>Pentapetalae</taxon>
        <taxon>rosids</taxon>
        <taxon>malvids</taxon>
        <taxon>Brassicales</taxon>
        <taxon>Brassicaceae</taxon>
        <taxon>Brassiceae</taxon>
        <taxon>Raphanus</taxon>
    </lineage>
</organism>
<dbReference type="KEGG" id="rsz:130507898"/>
<gene>
    <name evidence="2" type="primary">LOC130504753</name>
    <name evidence="3" type="synonym">LOC130507898</name>
</gene>
<keyword evidence="1" id="KW-1185">Reference proteome</keyword>
<dbReference type="Proteomes" id="UP000504610">
    <property type="component" value="Chromosome 2"/>
</dbReference>
<reference evidence="2 3" key="2">
    <citation type="submission" date="2025-04" db="UniProtKB">
        <authorList>
            <consortium name="RefSeq"/>
        </authorList>
    </citation>
    <scope>IDENTIFICATION</scope>
    <source>
        <tissue evidence="2 3">Leaf</tissue>
    </source>
</reference>
<dbReference type="RefSeq" id="XP_056855361.1">
    <property type="nucleotide sequence ID" value="XM_056999381.1"/>
</dbReference>
<protein>
    <submittedName>
        <fullName evidence="2">Uncharacterized protein LOC130504753</fullName>
    </submittedName>
    <submittedName>
        <fullName evidence="3">Uncharacterized protein LOC130507898</fullName>
    </submittedName>
</protein>
<sequence length="206" mass="23000">MLIKCDILMCKSVESTIRRAAAPPPPLKSLTPLLGGRNFRRGGELMGVDMLLVDSGGFVSLRRKLSKKHFIRRSINMVAELKNGSKISATMPNKYNSLFGSVSSVCSGRGDNTTICFPIALTVLRIPSCNVFIWKEKDARLDNNTSGPASALIEDISRQLRAKFDILSRRVLFLFPFFPLEFIYSRTSVCSCLKLGSYFCVQIHRD</sequence>
<dbReference type="AlphaFoldDB" id="A0A9W3CUS4"/>
<reference evidence="1" key="1">
    <citation type="journal article" date="2019" name="Database">
        <title>The radish genome database (RadishGD): an integrated information resource for radish genomics.</title>
        <authorList>
            <person name="Yu H.J."/>
            <person name="Baek S."/>
            <person name="Lee Y.J."/>
            <person name="Cho A."/>
            <person name="Mun J.H."/>
        </authorList>
    </citation>
    <scope>NUCLEOTIDE SEQUENCE [LARGE SCALE GENOMIC DNA]</scope>
    <source>
        <strain evidence="1">cv. WK10039</strain>
    </source>
</reference>
<dbReference type="KEGG" id="rsz:130504753"/>
<evidence type="ECO:0000313" key="3">
    <source>
        <dbReference type="RefSeq" id="XP_056858621.1"/>
    </source>
</evidence>
<name>A0A9W3CUS4_RAPSA</name>